<evidence type="ECO:0000256" key="5">
    <source>
        <dbReference type="ARBA" id="ARBA00023136"/>
    </source>
</evidence>
<dbReference type="EMBL" id="FIZY01000005">
    <property type="protein sequence ID" value="CZF79083.1"/>
    <property type="molecule type" value="Genomic_DNA"/>
</dbReference>
<sequence>MLEATLWLFGVCLAVGGVVGLLAGLLGIGGGLIVVPALSVLLPWAGISANLVMPMALATSLASIVVTSSSSAYTHYRLGNVQPSVIKTLLPGILLGGLLGSAIADRMPTEYLPKVFGIIVLLLALQMALSLRVKSTRPLPSPLGSMTSGTAIGMIASLAGIGGGSLTVPYLNYHGVEMRKAIGSASLCGVFLALSGVIGFIFFGLTQPEILPPYSVGYVYLPALIGIVVTSVMTTRYGARLATRLPTPIIKRVFAVFLLLVGASMFFS</sequence>
<evidence type="ECO:0000256" key="4">
    <source>
        <dbReference type="ARBA" id="ARBA00022989"/>
    </source>
</evidence>
<dbReference type="AlphaFoldDB" id="A0A128EX10"/>
<keyword evidence="4 6" id="KW-1133">Transmembrane helix</keyword>
<feature type="transmembrane region" description="Helical" evidence="6">
    <location>
        <begin position="217"/>
        <end position="237"/>
    </location>
</feature>
<accession>A0A128EX10</accession>
<evidence type="ECO:0000313" key="8">
    <source>
        <dbReference type="Proteomes" id="UP000073601"/>
    </source>
</evidence>
<feature type="transmembrane region" description="Helical" evidence="6">
    <location>
        <begin position="151"/>
        <end position="173"/>
    </location>
</feature>
<dbReference type="GO" id="GO:0005886">
    <property type="term" value="C:plasma membrane"/>
    <property type="evidence" value="ECO:0007669"/>
    <property type="project" value="UniProtKB-SubCell"/>
</dbReference>
<evidence type="ECO:0000313" key="7">
    <source>
        <dbReference type="EMBL" id="CZF79083.1"/>
    </source>
</evidence>
<dbReference type="PANTHER" id="PTHR43483:SF3">
    <property type="entry name" value="MEMBRANE TRANSPORTER PROTEIN HI_0806-RELATED"/>
    <property type="match status" value="1"/>
</dbReference>
<comment type="similarity">
    <text evidence="2 6">Belongs to the 4-toluene sulfonate uptake permease (TSUP) (TC 2.A.102) family.</text>
</comment>
<dbReference type="PANTHER" id="PTHR43483">
    <property type="entry name" value="MEMBRANE TRANSPORTER PROTEIN HI_0806-RELATED"/>
    <property type="match status" value="1"/>
</dbReference>
<dbReference type="RefSeq" id="WP_062706040.1">
    <property type="nucleotide sequence ID" value="NZ_CAWRCI010000005.1"/>
</dbReference>
<dbReference type="Pfam" id="PF01925">
    <property type="entry name" value="TauE"/>
    <property type="match status" value="1"/>
</dbReference>
<feature type="transmembrane region" description="Helical" evidence="6">
    <location>
        <begin position="41"/>
        <end position="65"/>
    </location>
</feature>
<comment type="subcellular location">
    <subcellularLocation>
        <location evidence="6">Cell membrane</location>
        <topology evidence="6">Multi-pass membrane protein</topology>
    </subcellularLocation>
    <subcellularLocation>
        <location evidence="1">Membrane</location>
        <topology evidence="1">Multi-pass membrane protein</topology>
    </subcellularLocation>
</comment>
<protein>
    <recommendedName>
        <fullName evidence="6">Probable membrane transporter protein</fullName>
    </recommendedName>
</protein>
<keyword evidence="5 6" id="KW-0472">Membrane</keyword>
<evidence type="ECO:0000256" key="6">
    <source>
        <dbReference type="RuleBase" id="RU363041"/>
    </source>
</evidence>
<proteinExistence type="inferred from homology"/>
<dbReference type="Proteomes" id="UP000073601">
    <property type="component" value="Unassembled WGS sequence"/>
</dbReference>
<evidence type="ECO:0000256" key="2">
    <source>
        <dbReference type="ARBA" id="ARBA00009142"/>
    </source>
</evidence>
<evidence type="ECO:0000256" key="3">
    <source>
        <dbReference type="ARBA" id="ARBA00022692"/>
    </source>
</evidence>
<feature type="transmembrane region" description="Helical" evidence="6">
    <location>
        <begin position="111"/>
        <end position="131"/>
    </location>
</feature>
<evidence type="ECO:0000256" key="1">
    <source>
        <dbReference type="ARBA" id="ARBA00004141"/>
    </source>
</evidence>
<keyword evidence="6" id="KW-1003">Cell membrane</keyword>
<keyword evidence="8" id="KW-1185">Reference proteome</keyword>
<feature type="transmembrane region" description="Helical" evidence="6">
    <location>
        <begin position="185"/>
        <end position="205"/>
    </location>
</feature>
<dbReference type="OrthoDB" id="457670at2"/>
<feature type="transmembrane region" description="Helical" evidence="6">
    <location>
        <begin position="249"/>
        <end position="267"/>
    </location>
</feature>
<dbReference type="InterPro" id="IPR002781">
    <property type="entry name" value="TM_pro_TauE-like"/>
</dbReference>
<name>A0A128EX10_9GAMM</name>
<feature type="transmembrane region" description="Helical" evidence="6">
    <location>
        <begin position="6"/>
        <end position="34"/>
    </location>
</feature>
<gene>
    <name evidence="7" type="ORF">GMA8713_00831</name>
</gene>
<keyword evidence="3 6" id="KW-0812">Transmembrane</keyword>
<organism evidence="7 8">
    <name type="scientific">Grimontia marina</name>
    <dbReference type="NCBI Taxonomy" id="646534"/>
    <lineage>
        <taxon>Bacteria</taxon>
        <taxon>Pseudomonadati</taxon>
        <taxon>Pseudomonadota</taxon>
        <taxon>Gammaproteobacteria</taxon>
        <taxon>Vibrionales</taxon>
        <taxon>Vibrionaceae</taxon>
        <taxon>Grimontia</taxon>
    </lineage>
</organism>
<reference evidence="8" key="1">
    <citation type="submission" date="2016-02" db="EMBL/GenBank/DDBJ databases">
        <authorList>
            <person name="Rodrigo-Torres Lidia"/>
            <person name="Arahal R.David."/>
        </authorList>
    </citation>
    <scope>NUCLEOTIDE SEQUENCE [LARGE SCALE GENOMIC DNA]</scope>
    <source>
        <strain evidence="8">CECT 8713</strain>
    </source>
</reference>